<keyword evidence="12" id="KW-1185">Reference proteome</keyword>
<comment type="similarity">
    <text evidence="1 7">Belongs to the helicase family. RecQ subfamily.</text>
</comment>
<organism evidence="11 12">
    <name type="scientific">Chaetoceros tenuissimus</name>
    <dbReference type="NCBI Taxonomy" id="426638"/>
    <lineage>
        <taxon>Eukaryota</taxon>
        <taxon>Sar</taxon>
        <taxon>Stramenopiles</taxon>
        <taxon>Ochrophyta</taxon>
        <taxon>Bacillariophyta</taxon>
        <taxon>Coscinodiscophyceae</taxon>
        <taxon>Chaetocerotophycidae</taxon>
        <taxon>Chaetocerotales</taxon>
        <taxon>Chaetocerotaceae</taxon>
        <taxon>Chaetoceros</taxon>
    </lineage>
</organism>
<keyword evidence="7" id="KW-0539">Nucleus</keyword>
<dbReference type="GO" id="GO:0005634">
    <property type="term" value="C:nucleus"/>
    <property type="evidence" value="ECO:0007669"/>
    <property type="project" value="UniProtKB-SubCell"/>
</dbReference>
<dbReference type="Pfam" id="PF00270">
    <property type="entry name" value="DEAD"/>
    <property type="match status" value="1"/>
</dbReference>
<evidence type="ECO:0000313" key="11">
    <source>
        <dbReference type="EMBL" id="GFH60881.1"/>
    </source>
</evidence>
<dbReference type="GO" id="GO:0043138">
    <property type="term" value="F:3'-5' DNA helicase activity"/>
    <property type="evidence" value="ECO:0007669"/>
    <property type="project" value="UniProtKB-EC"/>
</dbReference>
<dbReference type="InterPro" id="IPR011545">
    <property type="entry name" value="DEAD/DEAH_box_helicase_dom"/>
</dbReference>
<proteinExistence type="inferred from homology"/>
<evidence type="ECO:0000256" key="2">
    <source>
        <dbReference type="ARBA" id="ARBA00022741"/>
    </source>
</evidence>
<gene>
    <name evidence="11" type="ORF">CTEN210_17357</name>
</gene>
<dbReference type="GO" id="GO:0003676">
    <property type="term" value="F:nucleic acid binding"/>
    <property type="evidence" value="ECO:0007669"/>
    <property type="project" value="InterPro"/>
</dbReference>
<dbReference type="GO" id="GO:0005694">
    <property type="term" value="C:chromosome"/>
    <property type="evidence" value="ECO:0007669"/>
    <property type="project" value="TreeGrafter"/>
</dbReference>
<evidence type="ECO:0000256" key="5">
    <source>
        <dbReference type="ARBA" id="ARBA00022840"/>
    </source>
</evidence>
<name>A0AAD3DAJ2_9STRA</name>
<dbReference type="AlphaFoldDB" id="A0AAD3DAJ2"/>
<evidence type="ECO:0000256" key="1">
    <source>
        <dbReference type="ARBA" id="ARBA00005446"/>
    </source>
</evidence>
<evidence type="ECO:0000259" key="10">
    <source>
        <dbReference type="PROSITE" id="PS51194"/>
    </source>
</evidence>
<dbReference type="PANTHER" id="PTHR13710">
    <property type="entry name" value="DNA HELICASE RECQ FAMILY MEMBER"/>
    <property type="match status" value="1"/>
</dbReference>
<protein>
    <recommendedName>
        <fullName evidence="7">ATP-dependent DNA helicase</fullName>
        <ecNumber evidence="7">5.6.2.4</ecNumber>
    </recommendedName>
</protein>
<evidence type="ECO:0000256" key="3">
    <source>
        <dbReference type="ARBA" id="ARBA00022801"/>
    </source>
</evidence>
<dbReference type="CDD" id="cd17920">
    <property type="entry name" value="DEXHc_RecQ"/>
    <property type="match status" value="1"/>
</dbReference>
<dbReference type="GO" id="GO:0000724">
    <property type="term" value="P:double-strand break repair via homologous recombination"/>
    <property type="evidence" value="ECO:0007669"/>
    <property type="project" value="TreeGrafter"/>
</dbReference>
<evidence type="ECO:0000313" key="12">
    <source>
        <dbReference type="Proteomes" id="UP001054902"/>
    </source>
</evidence>
<keyword evidence="3 7" id="KW-0378">Hydrolase</keyword>
<dbReference type="GO" id="GO:0005524">
    <property type="term" value="F:ATP binding"/>
    <property type="evidence" value="ECO:0007669"/>
    <property type="project" value="UniProtKB-KW"/>
</dbReference>
<feature type="compositionally biased region" description="Polar residues" evidence="8">
    <location>
        <begin position="30"/>
        <end position="52"/>
    </location>
</feature>
<dbReference type="Pfam" id="PF16124">
    <property type="entry name" value="RecQ_Zn_bind"/>
    <property type="match status" value="1"/>
</dbReference>
<feature type="region of interest" description="Disordered" evidence="8">
    <location>
        <begin position="22"/>
        <end position="58"/>
    </location>
</feature>
<dbReference type="SMART" id="SM00490">
    <property type="entry name" value="HELICc"/>
    <property type="match status" value="1"/>
</dbReference>
<sequence length="982" mass="110835">MDDEIQFDDTFADFDVDAAVANAKKNQKASQSPGISNPYTSKRPANQTTNENQPERKVSATDNSGAIDAYLQAKPVSIDFNNAVTKTLTNYFGHSKFRRGQLEILDAIINGKQDAAVFWSTGSGKSMCYMIPPLYLKKVAIVISPLISLMQDQVAKLNGLGNEESLSENDIAAFLGSSQTDRGVEERALNGEYKIVYCTPEKLSTGNFLDRLANLHLQNSICLIAIDESHCVSEWGHDFRKDYRLIGDRIRNHHVLKQIPIVALTATAVPRVQSDIIKSLHLRSPKIVQQSFDRDNLIIKVKRKPNGGYKVALKGFVDHMFQLDAQKKRESTIIYCPTQTLVEELTFWLETRLQNSNVKVQSYHGGQSMGHRQDSHVNFLTGRTSVIVATLAFGMGIDKIDTRRILHWGPPKTVEEYYQQIGRAGRDGIESYCTMYCNSNDFDRYKDDFYLGGLSASVRANQEASIDSLKKFAMSEEVCRRAEILKFFQESPSFGERCGTCDTCVSRRENGDDFERDFADSGARLLLHIISSITPSQGVTTINKIILGQKVEDYRLARSVQNNQPGFLDMVKEMKSSMQGYKKRLPASYFTKDILPALVDKGYVQMSSHTSNSGGYKATWSGYSLTLKGRQHLSNGAIILPVPSSVRQYEKEHKAKIEKSLQEMRNRCGIDVDKIPKQELEEGDGVVMKAFKIWCNYLDTLERLGKNERLQELEDLRLRIDAWRMDVASQYRITPSDAMPDHQLFSIAYLAATLKNQKIEKDSLIAIGLRSRNIEDLLVTINDWIEETKAPESFEPKNDSSDSVMSLPENFQPKSAWEFFSYKPNKKTGMATWESSYNRFMSGVCVHTIAMNPSNGRPIQAQTVVGHIFDGALAGRSINLKKLAQYSKPPTKSEWDSLQQAEIETSLDVTGDPKTSGVNGESLRLTDFLVPIMGNEFAAKDFKERTDEEKDKFAYWCNLFKWYSLLKRLRFEPTFGDSVVDV</sequence>
<evidence type="ECO:0000256" key="8">
    <source>
        <dbReference type="SAM" id="MobiDB-lite"/>
    </source>
</evidence>
<dbReference type="PROSITE" id="PS51194">
    <property type="entry name" value="HELICASE_CTER"/>
    <property type="match status" value="1"/>
</dbReference>
<dbReference type="SMART" id="SM00487">
    <property type="entry name" value="DEXDc"/>
    <property type="match status" value="1"/>
</dbReference>
<accession>A0AAD3DAJ2</accession>
<evidence type="ECO:0000256" key="7">
    <source>
        <dbReference type="RuleBase" id="RU364117"/>
    </source>
</evidence>
<dbReference type="Gene3D" id="1.10.10.10">
    <property type="entry name" value="Winged helix-like DNA-binding domain superfamily/Winged helix DNA-binding domain"/>
    <property type="match status" value="1"/>
</dbReference>
<keyword evidence="2 7" id="KW-0547">Nucleotide-binding</keyword>
<dbReference type="SUPFAM" id="SSF52540">
    <property type="entry name" value="P-loop containing nucleoside triphosphate hydrolases"/>
    <property type="match status" value="1"/>
</dbReference>
<dbReference type="PANTHER" id="PTHR13710:SF120">
    <property type="entry name" value="BIFUNCTIONAL 3'-5' EXONUCLEASE_ATP-DEPENDENT HELICASE WRN"/>
    <property type="match status" value="1"/>
</dbReference>
<evidence type="ECO:0000256" key="4">
    <source>
        <dbReference type="ARBA" id="ARBA00022806"/>
    </source>
</evidence>
<dbReference type="Gene3D" id="3.40.50.300">
    <property type="entry name" value="P-loop containing nucleotide triphosphate hydrolases"/>
    <property type="match status" value="2"/>
</dbReference>
<comment type="subcellular location">
    <subcellularLocation>
        <location evidence="7">Nucleus</location>
    </subcellularLocation>
</comment>
<evidence type="ECO:0000259" key="9">
    <source>
        <dbReference type="PROSITE" id="PS51192"/>
    </source>
</evidence>
<keyword evidence="5 7" id="KW-0067">ATP-binding</keyword>
<comment type="catalytic activity">
    <reaction evidence="6 7">
        <text>Couples ATP hydrolysis with the unwinding of duplex DNA by translocating in the 3'-5' direction.</text>
        <dbReference type="EC" id="5.6.2.4"/>
    </reaction>
</comment>
<evidence type="ECO:0000256" key="6">
    <source>
        <dbReference type="ARBA" id="ARBA00034617"/>
    </source>
</evidence>
<feature type="domain" description="Helicase C-terminal" evidence="10">
    <location>
        <begin position="315"/>
        <end position="470"/>
    </location>
</feature>
<feature type="domain" description="Helicase ATP-binding" evidence="9">
    <location>
        <begin position="106"/>
        <end position="286"/>
    </location>
</feature>
<dbReference type="InterPro" id="IPR032284">
    <property type="entry name" value="RecQ_Zn-bd"/>
</dbReference>
<dbReference type="NCBIfam" id="TIGR00614">
    <property type="entry name" value="recQ_fam"/>
    <property type="match status" value="1"/>
</dbReference>
<dbReference type="Proteomes" id="UP001054902">
    <property type="component" value="Unassembled WGS sequence"/>
</dbReference>
<reference evidence="11 12" key="1">
    <citation type="journal article" date="2021" name="Sci. Rep.">
        <title>The genome of the diatom Chaetoceros tenuissimus carries an ancient integrated fragment of an extant virus.</title>
        <authorList>
            <person name="Hongo Y."/>
            <person name="Kimura K."/>
            <person name="Takaki Y."/>
            <person name="Yoshida Y."/>
            <person name="Baba S."/>
            <person name="Kobayashi G."/>
            <person name="Nagasaki K."/>
            <person name="Hano T."/>
            <person name="Tomaru Y."/>
        </authorList>
    </citation>
    <scope>NUCLEOTIDE SEQUENCE [LARGE SCALE GENOMIC DNA]</scope>
    <source>
        <strain evidence="11 12">NIES-3715</strain>
    </source>
</reference>
<keyword evidence="4 7" id="KW-0347">Helicase</keyword>
<dbReference type="InterPro" id="IPR014001">
    <property type="entry name" value="Helicase_ATP-bd"/>
</dbReference>
<comment type="caution">
    <text evidence="11">The sequence shown here is derived from an EMBL/GenBank/DDBJ whole genome shotgun (WGS) entry which is preliminary data.</text>
</comment>
<dbReference type="InterPro" id="IPR027417">
    <property type="entry name" value="P-loop_NTPase"/>
</dbReference>
<comment type="catalytic activity">
    <reaction evidence="7">
        <text>ATP + H2O = ADP + phosphate + H(+)</text>
        <dbReference type="Rhea" id="RHEA:13065"/>
        <dbReference type="ChEBI" id="CHEBI:15377"/>
        <dbReference type="ChEBI" id="CHEBI:15378"/>
        <dbReference type="ChEBI" id="CHEBI:30616"/>
        <dbReference type="ChEBI" id="CHEBI:43474"/>
        <dbReference type="ChEBI" id="CHEBI:456216"/>
    </reaction>
</comment>
<dbReference type="InterPro" id="IPR036388">
    <property type="entry name" value="WH-like_DNA-bd_sf"/>
</dbReference>
<dbReference type="Pfam" id="PF00271">
    <property type="entry name" value="Helicase_C"/>
    <property type="match status" value="1"/>
</dbReference>
<dbReference type="PROSITE" id="PS51192">
    <property type="entry name" value="HELICASE_ATP_BIND_1"/>
    <property type="match status" value="1"/>
</dbReference>
<dbReference type="InterPro" id="IPR001650">
    <property type="entry name" value="Helicase_C-like"/>
</dbReference>
<dbReference type="InterPro" id="IPR004589">
    <property type="entry name" value="DNA_helicase_ATP-dep_RecQ"/>
</dbReference>
<dbReference type="EMBL" id="BLLK01000069">
    <property type="protein sequence ID" value="GFH60881.1"/>
    <property type="molecule type" value="Genomic_DNA"/>
</dbReference>
<dbReference type="EC" id="5.6.2.4" evidence="7"/>
<dbReference type="GO" id="GO:0005737">
    <property type="term" value="C:cytoplasm"/>
    <property type="evidence" value="ECO:0007669"/>
    <property type="project" value="TreeGrafter"/>
</dbReference>
<dbReference type="GO" id="GO:0009378">
    <property type="term" value="F:four-way junction helicase activity"/>
    <property type="evidence" value="ECO:0007669"/>
    <property type="project" value="TreeGrafter"/>
</dbReference>
<dbReference type="GO" id="GO:0016787">
    <property type="term" value="F:hydrolase activity"/>
    <property type="evidence" value="ECO:0007669"/>
    <property type="project" value="UniProtKB-KW"/>
</dbReference>